<accession>A0A9P0DG37</accession>
<dbReference type="PROSITE" id="PS51059">
    <property type="entry name" value="PARP_CATALYTIC"/>
    <property type="match status" value="1"/>
</dbReference>
<dbReference type="EMBL" id="OV651821">
    <property type="protein sequence ID" value="CAH1115737.1"/>
    <property type="molecule type" value="Genomic_DNA"/>
</dbReference>
<dbReference type="GO" id="GO:0003950">
    <property type="term" value="F:NAD+ poly-ADP-ribosyltransferase activity"/>
    <property type="evidence" value="ECO:0007669"/>
    <property type="project" value="UniProtKB-UniRule"/>
</dbReference>
<dbReference type="SUPFAM" id="SSF56399">
    <property type="entry name" value="ADP-ribosylation"/>
    <property type="match status" value="1"/>
</dbReference>
<dbReference type="AlphaFoldDB" id="A0A9P0DG37"/>
<feature type="compositionally biased region" description="Polar residues" evidence="2">
    <location>
        <begin position="494"/>
        <end position="504"/>
    </location>
</feature>
<dbReference type="Pfam" id="PF00644">
    <property type="entry name" value="PARP"/>
    <property type="match status" value="1"/>
</dbReference>
<reference evidence="4" key="1">
    <citation type="submission" date="2022-01" db="EMBL/GenBank/DDBJ databases">
        <authorList>
            <person name="King R."/>
        </authorList>
    </citation>
    <scope>NUCLEOTIDE SEQUENCE</scope>
</reference>
<dbReference type="Gene3D" id="3.90.228.10">
    <property type="match status" value="1"/>
</dbReference>
<dbReference type="GO" id="GO:0005634">
    <property type="term" value="C:nucleus"/>
    <property type="evidence" value="ECO:0007669"/>
    <property type="project" value="TreeGrafter"/>
</dbReference>
<feature type="compositionally biased region" description="Basic and acidic residues" evidence="2">
    <location>
        <begin position="346"/>
        <end position="360"/>
    </location>
</feature>
<name>A0A9P0DG37_9CUCU</name>
<feature type="region of interest" description="Disordered" evidence="2">
    <location>
        <begin position="320"/>
        <end position="525"/>
    </location>
</feature>
<evidence type="ECO:0000313" key="4">
    <source>
        <dbReference type="EMBL" id="CAH1115737.1"/>
    </source>
</evidence>
<dbReference type="InterPro" id="IPR051712">
    <property type="entry name" value="ARTD-AVP"/>
</dbReference>
<feature type="compositionally biased region" description="Basic and acidic residues" evidence="2">
    <location>
        <begin position="26"/>
        <end position="36"/>
    </location>
</feature>
<dbReference type="PANTHER" id="PTHR45740">
    <property type="entry name" value="POLY [ADP-RIBOSE] POLYMERASE"/>
    <property type="match status" value="1"/>
</dbReference>
<feature type="region of interest" description="Disordered" evidence="2">
    <location>
        <begin position="25"/>
        <end position="59"/>
    </location>
</feature>
<evidence type="ECO:0000256" key="2">
    <source>
        <dbReference type="SAM" id="MobiDB-lite"/>
    </source>
</evidence>
<proteinExistence type="predicted"/>
<dbReference type="Proteomes" id="UP001153636">
    <property type="component" value="Chromosome 9"/>
</dbReference>
<keyword evidence="1" id="KW-0808">Transferase</keyword>
<feature type="compositionally biased region" description="Polar residues" evidence="2">
    <location>
        <begin position="435"/>
        <end position="455"/>
    </location>
</feature>
<protein>
    <recommendedName>
        <fullName evidence="1">Poly [ADP-ribose] polymerase</fullName>
        <shortName evidence="1">PARP</shortName>
        <ecNumber evidence="1">2.4.2.-</ecNumber>
    </recommendedName>
</protein>
<feature type="compositionally biased region" description="Basic and acidic residues" evidence="2">
    <location>
        <begin position="369"/>
        <end position="399"/>
    </location>
</feature>
<evidence type="ECO:0000259" key="3">
    <source>
        <dbReference type="PROSITE" id="PS51059"/>
    </source>
</evidence>
<keyword evidence="5" id="KW-1185">Reference proteome</keyword>
<feature type="compositionally biased region" description="Acidic residues" evidence="2">
    <location>
        <begin position="507"/>
        <end position="516"/>
    </location>
</feature>
<keyword evidence="1" id="KW-0328">Glycosyltransferase</keyword>
<dbReference type="OrthoDB" id="6133115at2759"/>
<feature type="domain" description="PARP catalytic" evidence="3">
    <location>
        <begin position="106"/>
        <end position="317"/>
    </location>
</feature>
<dbReference type="GO" id="GO:1990404">
    <property type="term" value="F:NAD+-protein mono-ADP-ribosyltransferase activity"/>
    <property type="evidence" value="ECO:0007669"/>
    <property type="project" value="TreeGrafter"/>
</dbReference>
<feature type="compositionally biased region" description="Low complexity" evidence="2">
    <location>
        <begin position="324"/>
        <end position="342"/>
    </location>
</feature>
<dbReference type="EC" id="2.4.2.-" evidence="1"/>
<feature type="region of interest" description="Disordered" evidence="2">
    <location>
        <begin position="278"/>
        <end position="301"/>
    </location>
</feature>
<gene>
    <name evidence="4" type="ORF">PSYICH_LOCUS15109</name>
</gene>
<organism evidence="4 5">
    <name type="scientific">Psylliodes chrysocephalus</name>
    <dbReference type="NCBI Taxonomy" id="3402493"/>
    <lineage>
        <taxon>Eukaryota</taxon>
        <taxon>Metazoa</taxon>
        <taxon>Ecdysozoa</taxon>
        <taxon>Arthropoda</taxon>
        <taxon>Hexapoda</taxon>
        <taxon>Insecta</taxon>
        <taxon>Pterygota</taxon>
        <taxon>Neoptera</taxon>
        <taxon>Endopterygota</taxon>
        <taxon>Coleoptera</taxon>
        <taxon>Polyphaga</taxon>
        <taxon>Cucujiformia</taxon>
        <taxon>Chrysomeloidea</taxon>
        <taxon>Chrysomelidae</taxon>
        <taxon>Galerucinae</taxon>
        <taxon>Alticini</taxon>
        <taxon>Psylliodes</taxon>
    </lineage>
</organism>
<keyword evidence="1" id="KW-0520">NAD</keyword>
<feature type="compositionally biased region" description="Basic and acidic residues" evidence="2">
    <location>
        <begin position="469"/>
        <end position="478"/>
    </location>
</feature>
<dbReference type="InterPro" id="IPR012317">
    <property type="entry name" value="Poly(ADP-ribose)pol_cat_dom"/>
</dbReference>
<feature type="compositionally biased region" description="Low complexity" evidence="2">
    <location>
        <begin position="457"/>
        <end position="467"/>
    </location>
</feature>
<evidence type="ECO:0000256" key="1">
    <source>
        <dbReference type="RuleBase" id="RU362114"/>
    </source>
</evidence>
<sequence length="525" mass="59416">MGNCIFCKIINDNEQTEQYVQPFISETHRNRTREQNKSPTSNDKTSNKREQINKLPTLKDTTSNEASKNIYSKNICTNINNLPQKVKQTPEMLTKFLNLLFDERLSTNAVEFHNSNKIYTLSELNEYCLEYRMITNLFTDTNKRCYRIQKIEKIFNPYLLLQYRMKHLEYVAKKKIMNERNMFHGTLKTNIDNICRNNFNWRLHGRHLGIRNGQGVNFTSVAYFATHYSDTGFDKVMIIANVLVGKSCQGSAGVSVPPGDCDTTTDHRQPPQVFVKTVSNTGRSTNHTNLGSVSYPSEDSTQNFFPKKKLGEWKQMVTKQIANSPAKSASAESRARSNSEPSAKQKLGELELTTKKESLEKANSATEDPSSKEPKSKENTLKTKTDSEASRKSKEKDNIFSKVRRKSIENTDVFGESKEKADFLKTGDQGRKSSENLNSGAYSDSTEPQESAETTDSIKSSDSSNGSLERSDIIRGDPNESLENLINDLEGTNEDSNSPDNLNETVLEMDQDESGDESPKKQKKK</sequence>
<evidence type="ECO:0000313" key="5">
    <source>
        <dbReference type="Proteomes" id="UP001153636"/>
    </source>
</evidence>
<dbReference type="PANTHER" id="PTHR45740:SF2">
    <property type="entry name" value="POLY [ADP-RIBOSE] POLYMERASE"/>
    <property type="match status" value="1"/>
</dbReference>
<feature type="compositionally biased region" description="Basic and acidic residues" evidence="2">
    <location>
        <begin position="415"/>
        <end position="434"/>
    </location>
</feature>